<keyword evidence="3" id="KW-1185">Reference proteome</keyword>
<evidence type="ECO:0000256" key="1">
    <source>
        <dbReference type="SAM" id="MobiDB-lite"/>
    </source>
</evidence>
<feature type="region of interest" description="Disordered" evidence="1">
    <location>
        <begin position="162"/>
        <end position="206"/>
    </location>
</feature>
<dbReference type="AlphaFoldDB" id="A0A1G9WU73"/>
<protein>
    <submittedName>
        <fullName evidence="2">Uncharacterized protein</fullName>
    </submittedName>
</protein>
<organism evidence="2 3">
    <name type="scientific">Maricaulis salignorans</name>
    <dbReference type="NCBI Taxonomy" id="144026"/>
    <lineage>
        <taxon>Bacteria</taxon>
        <taxon>Pseudomonadati</taxon>
        <taxon>Pseudomonadota</taxon>
        <taxon>Alphaproteobacteria</taxon>
        <taxon>Maricaulales</taxon>
        <taxon>Maricaulaceae</taxon>
        <taxon>Maricaulis</taxon>
    </lineage>
</organism>
<feature type="region of interest" description="Disordered" evidence="1">
    <location>
        <begin position="32"/>
        <end position="97"/>
    </location>
</feature>
<reference evidence="2 3" key="1">
    <citation type="submission" date="2016-10" db="EMBL/GenBank/DDBJ databases">
        <authorList>
            <person name="de Groot N.N."/>
        </authorList>
    </citation>
    <scope>NUCLEOTIDE SEQUENCE [LARGE SCALE GENOMIC DNA]</scope>
    <source>
        <strain evidence="2 3">DSM 16077</strain>
    </source>
</reference>
<dbReference type="Proteomes" id="UP000199759">
    <property type="component" value="Unassembled WGS sequence"/>
</dbReference>
<proteinExistence type="predicted"/>
<name>A0A1G9WU73_9PROT</name>
<feature type="compositionally biased region" description="Low complexity" evidence="1">
    <location>
        <begin position="184"/>
        <end position="206"/>
    </location>
</feature>
<accession>A0A1G9WU73</accession>
<evidence type="ECO:0000313" key="2">
    <source>
        <dbReference type="EMBL" id="SDM87705.1"/>
    </source>
</evidence>
<evidence type="ECO:0000313" key="3">
    <source>
        <dbReference type="Proteomes" id="UP000199759"/>
    </source>
</evidence>
<gene>
    <name evidence="2" type="ORF">SAMN04488568_1285</name>
</gene>
<dbReference type="EMBL" id="FNHG01000028">
    <property type="protein sequence ID" value="SDM87705.1"/>
    <property type="molecule type" value="Genomic_DNA"/>
</dbReference>
<dbReference type="STRING" id="144026.SAMN04488568_1285"/>
<sequence>MGKGRSFGAALFLCALAQTREAPWVRRFGRRARRACSKPAPRPGEGGLRPRACGHDGPTCSRLARLSGPRGRTVRRGSAIPNRNHARPAGGPACYPVGRRHCRQPGQGGRPDARRAGCRAPHCTVCARLPVRLTARPHGRAAIQGASRDARPPASAARRFAAQGRRGQSSVRTGPGLPSCPSTAASVARSSSALAPRARRLNAGVA</sequence>